<dbReference type="EMBL" id="BSXS01003163">
    <property type="protein sequence ID" value="GME80678.1"/>
    <property type="molecule type" value="Genomic_DNA"/>
</dbReference>
<evidence type="ECO:0000313" key="1">
    <source>
        <dbReference type="EMBL" id="GME80678.1"/>
    </source>
</evidence>
<accession>A0ACB5T3G9</accession>
<organism evidence="1 2">
    <name type="scientific">Ambrosiozyma monospora</name>
    <name type="common">Yeast</name>
    <name type="synonym">Endomycopsis monosporus</name>
    <dbReference type="NCBI Taxonomy" id="43982"/>
    <lineage>
        <taxon>Eukaryota</taxon>
        <taxon>Fungi</taxon>
        <taxon>Dikarya</taxon>
        <taxon>Ascomycota</taxon>
        <taxon>Saccharomycotina</taxon>
        <taxon>Pichiomycetes</taxon>
        <taxon>Pichiales</taxon>
        <taxon>Pichiaceae</taxon>
        <taxon>Ambrosiozyma</taxon>
    </lineage>
</organism>
<reference evidence="1" key="1">
    <citation type="submission" date="2023-04" db="EMBL/GenBank/DDBJ databases">
        <title>Ambrosiozyma monospora NBRC 10751.</title>
        <authorList>
            <person name="Ichikawa N."/>
            <person name="Sato H."/>
            <person name="Tonouchi N."/>
        </authorList>
    </citation>
    <scope>NUCLEOTIDE SEQUENCE</scope>
    <source>
        <strain evidence="1">NBRC 10751</strain>
    </source>
</reference>
<name>A0ACB5T3G9_AMBMO</name>
<keyword evidence="2" id="KW-1185">Reference proteome</keyword>
<protein>
    <submittedName>
        <fullName evidence="1">Unnamed protein product</fullName>
    </submittedName>
</protein>
<proteinExistence type="predicted"/>
<sequence>MNRPAMMMEMVKLVAGSDDNNSGGFSAGDNNGGFPIEQSNNGGTTENEEGGFELAEENGGFMVETEEILDSKASKDHDVPMAENDNDGGFPQDTQDTHDANSGDEGGFLVDDDAPKQGNVEDIDEEVEIMGEHKFKPQEAPYKDIQSEFEPDELPQKQNEEDDDDDEDQEENDISILADPRNYMNLDDDNDLAYDSSNITRTEKPSDGIFQLTVVPGPSSASASTKSTTRASLAEIPKVPKQGTSRDDPAFCKDHGDDHDDGVEKGEDNVSDSEVADEPEEESDGDDDGNGDDDMDVEEEDGEEYEFEYSDSE</sequence>
<comment type="caution">
    <text evidence="1">The sequence shown here is derived from an EMBL/GenBank/DDBJ whole genome shotgun (WGS) entry which is preliminary data.</text>
</comment>
<evidence type="ECO:0000313" key="2">
    <source>
        <dbReference type="Proteomes" id="UP001165064"/>
    </source>
</evidence>
<dbReference type="Proteomes" id="UP001165064">
    <property type="component" value="Unassembled WGS sequence"/>
</dbReference>
<gene>
    <name evidence="1" type="ORF">Amon02_000456600</name>
</gene>